<feature type="signal peptide" evidence="1">
    <location>
        <begin position="1"/>
        <end position="26"/>
    </location>
</feature>
<comment type="caution">
    <text evidence="2">The sequence shown here is derived from an EMBL/GenBank/DDBJ whole genome shotgun (WGS) entry which is preliminary data.</text>
</comment>
<evidence type="ECO:0000313" key="2">
    <source>
        <dbReference type="EMBL" id="MBB5033761.1"/>
    </source>
</evidence>
<protein>
    <recommendedName>
        <fullName evidence="4">PEP-CTERM protein-sorting domain-containing protein</fullName>
    </recommendedName>
</protein>
<organism evidence="2 3">
    <name type="scientific">Prosthecobacter vanneervenii</name>
    <dbReference type="NCBI Taxonomy" id="48466"/>
    <lineage>
        <taxon>Bacteria</taxon>
        <taxon>Pseudomonadati</taxon>
        <taxon>Verrucomicrobiota</taxon>
        <taxon>Verrucomicrobiia</taxon>
        <taxon>Verrucomicrobiales</taxon>
        <taxon>Verrucomicrobiaceae</taxon>
        <taxon>Prosthecobacter</taxon>
    </lineage>
</organism>
<keyword evidence="3" id="KW-1185">Reference proteome</keyword>
<gene>
    <name evidence="2" type="ORF">HNQ65_003351</name>
</gene>
<proteinExistence type="predicted"/>
<feature type="chain" id="PRO_5030878465" description="PEP-CTERM protein-sorting domain-containing protein" evidence="1">
    <location>
        <begin position="27"/>
        <end position="275"/>
    </location>
</feature>
<evidence type="ECO:0000313" key="3">
    <source>
        <dbReference type="Proteomes" id="UP000590740"/>
    </source>
</evidence>
<dbReference type="AlphaFoldDB" id="A0A7W7YCP4"/>
<dbReference type="RefSeq" id="WP_184340892.1">
    <property type="nucleotide sequence ID" value="NZ_JACHIG010000007.1"/>
</dbReference>
<evidence type="ECO:0008006" key="4">
    <source>
        <dbReference type="Google" id="ProtNLM"/>
    </source>
</evidence>
<accession>A0A7W7YCP4</accession>
<keyword evidence="1" id="KW-0732">Signal</keyword>
<name>A0A7W7YCP4_9BACT</name>
<dbReference type="EMBL" id="JACHIG010000007">
    <property type="protein sequence ID" value="MBB5033761.1"/>
    <property type="molecule type" value="Genomic_DNA"/>
</dbReference>
<reference evidence="2 3" key="1">
    <citation type="submission" date="2020-08" db="EMBL/GenBank/DDBJ databases">
        <title>Genomic Encyclopedia of Type Strains, Phase IV (KMG-IV): sequencing the most valuable type-strain genomes for metagenomic binning, comparative biology and taxonomic classification.</title>
        <authorList>
            <person name="Goeker M."/>
        </authorList>
    </citation>
    <scope>NUCLEOTIDE SEQUENCE [LARGE SCALE GENOMIC DNA]</scope>
    <source>
        <strain evidence="2 3">DSM 12252</strain>
    </source>
</reference>
<evidence type="ECO:0000256" key="1">
    <source>
        <dbReference type="SAM" id="SignalP"/>
    </source>
</evidence>
<sequence length="275" mass="28316">MKKHKQTWLAALALAAVAVLQVPASAAITYSDGDIVLAVRATAGVGNTQTYLVDIGNVSQFTGVTGSINVNTLNSLGNLGADLVATFGTGAGSSTEWYNRSDLSWSLFGKDSLSPASIWASKAETTVGTPASPWAALNTTARNGTRNQIASVTATFATATATANSTKAFIQTNALNSASYNYQVTNGGTAFGTLSQWTTSSLEGNFANGSAGTALDLFQFNSSSTPSNLGTFTISNSGVLTFTGTSAVPEPSRALFGMLGMAAMLLRRRRPAARA</sequence>
<dbReference type="Proteomes" id="UP000590740">
    <property type="component" value="Unassembled WGS sequence"/>
</dbReference>